<gene>
    <name evidence="1" type="ORF">NIES806_08100</name>
</gene>
<evidence type="ECO:0000313" key="2">
    <source>
        <dbReference type="Proteomes" id="UP000218702"/>
    </source>
</evidence>
<accession>A0A1Z4UZE2</accession>
<evidence type="ECO:0000313" key="1">
    <source>
        <dbReference type="EMBL" id="BAZ84620.1"/>
    </source>
</evidence>
<name>A0A1Z4UZE2_9CYAN</name>
<protein>
    <submittedName>
        <fullName evidence="1">Uncharacterized protein</fullName>
    </submittedName>
</protein>
<dbReference type="EMBL" id="AP018316">
    <property type="protein sequence ID" value="BAZ84620.1"/>
    <property type="molecule type" value="Genomic_DNA"/>
</dbReference>
<sequence length="36" mass="4342">MWVTILLVISTVFAIYLWWIEQKRVSMEKLISDIDT</sequence>
<reference evidence="1 2" key="1">
    <citation type="submission" date="2017-06" db="EMBL/GenBank/DDBJ databases">
        <title>Genome sequencing of cyanobaciteial culture collection at National Institute for Environmental Studies (NIES).</title>
        <authorList>
            <person name="Hirose Y."/>
            <person name="Shimura Y."/>
            <person name="Fujisawa T."/>
            <person name="Nakamura Y."/>
            <person name="Kawachi M."/>
        </authorList>
    </citation>
    <scope>NUCLEOTIDE SEQUENCE [LARGE SCALE GENOMIC DNA]</scope>
    <source>
        <strain evidence="1 2">NIES-806</strain>
    </source>
</reference>
<keyword evidence="2" id="KW-1185">Reference proteome</keyword>
<dbReference type="Proteomes" id="UP000218702">
    <property type="component" value="Chromosome"/>
</dbReference>
<proteinExistence type="predicted"/>
<dbReference type="KEGG" id="dcm:NIES806_08100"/>
<dbReference type="AlphaFoldDB" id="A0A1Z4UZE2"/>
<organism evidence="1 2">
    <name type="scientific">Dolichospermum compactum NIES-806</name>
    <dbReference type="NCBI Taxonomy" id="1973481"/>
    <lineage>
        <taxon>Bacteria</taxon>
        <taxon>Bacillati</taxon>
        <taxon>Cyanobacteriota</taxon>
        <taxon>Cyanophyceae</taxon>
        <taxon>Nostocales</taxon>
        <taxon>Aphanizomenonaceae</taxon>
        <taxon>Dolichospermum</taxon>
        <taxon>Dolichospermum compactum</taxon>
    </lineage>
</organism>